<dbReference type="InterPro" id="IPR055272">
    <property type="entry name" value="POPDC1-3_dom"/>
</dbReference>
<feature type="transmembrane region" description="Helical" evidence="7">
    <location>
        <begin position="79"/>
        <end position="98"/>
    </location>
</feature>
<sequence length="425" mass="47259">MSSDNSSLAGGLVYGHLPCDGWTNNTEGAIFQLGNTILLLGYMGGSGPHGCLFIFGFMVPSFLCMQLWGWMTVCGADVFTWNLLLVLACLAQICHLIYRLRKQGLASEELCSLYQAVYLPLGVPVQVFQEVSGAFDNRVLELKAGDTYSLEGKTPIDQLSLLLSGRICVTLEGQFLHYIHRHQFLDSPEWESLRPTEEGNFQVTLTAEEDCRYVSWRRRRLYTLLSRERYVARIFSVMLGLDIAEKLYALNNKLFVKSGVRLDIRLPSLYHVLLAPPTGASRSSDGSGNGPPGGRGSGNDGADQRQGSLGDDPTTADYQNSQNYYKQGPRTSSQDDPQDEEPEPWASDVAPHPGSDDAVNDRLRPPRFSRGRAPLAPTDTPKLWTICNLLSPVSSINASRFTVCQRRYTIVYCELCDFFRDLCTV</sequence>
<evidence type="ECO:0000256" key="7">
    <source>
        <dbReference type="SAM" id="Phobius"/>
    </source>
</evidence>
<feature type="compositionally biased region" description="Polar residues" evidence="6">
    <location>
        <begin position="316"/>
        <end position="335"/>
    </location>
</feature>
<evidence type="ECO:0000256" key="1">
    <source>
        <dbReference type="ARBA" id="ARBA00004141"/>
    </source>
</evidence>
<dbReference type="GO" id="GO:0042383">
    <property type="term" value="C:sarcolemma"/>
    <property type="evidence" value="ECO:0007669"/>
    <property type="project" value="TreeGrafter"/>
</dbReference>
<evidence type="ECO:0000256" key="3">
    <source>
        <dbReference type="ARBA" id="ARBA00022692"/>
    </source>
</evidence>
<evidence type="ECO:0000256" key="6">
    <source>
        <dbReference type="SAM" id="MobiDB-lite"/>
    </source>
</evidence>
<dbReference type="Proteomes" id="UP000694546">
    <property type="component" value="Chromosome 20"/>
</dbReference>
<evidence type="ECO:0000256" key="2">
    <source>
        <dbReference type="ARBA" id="ARBA00007146"/>
    </source>
</evidence>
<dbReference type="PANTHER" id="PTHR12101">
    <property type="entry name" value="POPEYE DOMAIN CONTAINING PROTEIN"/>
    <property type="match status" value="1"/>
</dbReference>
<feature type="domain" description="POPDC1-3" evidence="8">
    <location>
        <begin position="27"/>
        <end position="253"/>
    </location>
</feature>
<dbReference type="AlphaFoldDB" id="A0A8C4Z1E0"/>
<feature type="region of interest" description="Disordered" evidence="6">
    <location>
        <begin position="278"/>
        <end position="375"/>
    </location>
</feature>
<dbReference type="SUPFAM" id="SSF51206">
    <property type="entry name" value="cAMP-binding domain-like"/>
    <property type="match status" value="1"/>
</dbReference>
<evidence type="ECO:0000313" key="9">
    <source>
        <dbReference type="Ensembl" id="ENSGMOP00000005234.2"/>
    </source>
</evidence>
<keyword evidence="4 7" id="KW-1133">Transmembrane helix</keyword>
<organism evidence="9 10">
    <name type="scientific">Gadus morhua</name>
    <name type="common">Atlantic cod</name>
    <dbReference type="NCBI Taxonomy" id="8049"/>
    <lineage>
        <taxon>Eukaryota</taxon>
        <taxon>Metazoa</taxon>
        <taxon>Chordata</taxon>
        <taxon>Craniata</taxon>
        <taxon>Vertebrata</taxon>
        <taxon>Euteleostomi</taxon>
        <taxon>Actinopterygii</taxon>
        <taxon>Neopterygii</taxon>
        <taxon>Teleostei</taxon>
        <taxon>Neoteleostei</taxon>
        <taxon>Acanthomorphata</taxon>
        <taxon>Zeiogadaria</taxon>
        <taxon>Gadariae</taxon>
        <taxon>Gadiformes</taxon>
        <taxon>Gadoidei</taxon>
        <taxon>Gadidae</taxon>
        <taxon>Gadus</taxon>
    </lineage>
</organism>
<feature type="transmembrane region" description="Helical" evidence="7">
    <location>
        <begin position="52"/>
        <end position="73"/>
    </location>
</feature>
<dbReference type="GO" id="GO:0061337">
    <property type="term" value="P:cardiac conduction"/>
    <property type="evidence" value="ECO:0007669"/>
    <property type="project" value="Ensembl"/>
</dbReference>
<accession>A0A8C4Z1E0</accession>
<comment type="similarity">
    <text evidence="2">Belongs to the popeye family.</text>
</comment>
<protein>
    <submittedName>
        <fullName evidence="9">Popeye domain cAMP effector 2</fullName>
    </submittedName>
</protein>
<dbReference type="GO" id="GO:0030552">
    <property type="term" value="F:cAMP binding"/>
    <property type="evidence" value="ECO:0007669"/>
    <property type="project" value="TreeGrafter"/>
</dbReference>
<comment type="subcellular location">
    <subcellularLocation>
        <location evidence="1">Membrane</location>
        <topology evidence="1">Multi-pass membrane protein</topology>
    </subcellularLocation>
</comment>
<dbReference type="Pfam" id="PF04831">
    <property type="entry name" value="POPDC1-3"/>
    <property type="match status" value="1"/>
</dbReference>
<dbReference type="InterPro" id="IPR006916">
    <property type="entry name" value="POPDC1-3"/>
</dbReference>
<dbReference type="GO" id="GO:0051146">
    <property type="term" value="P:striated muscle cell differentiation"/>
    <property type="evidence" value="ECO:0007669"/>
    <property type="project" value="Ensembl"/>
</dbReference>
<dbReference type="Ensembl" id="ENSGMOT00000005392.2">
    <property type="protein sequence ID" value="ENSGMOP00000005234.2"/>
    <property type="gene ID" value="ENSGMOG00000004947.2"/>
</dbReference>
<keyword evidence="5 7" id="KW-0472">Membrane</keyword>
<dbReference type="PANTHER" id="PTHR12101:SF15">
    <property type="entry name" value="POPEYE DOMAIN-CONTAINING PROTEIN 2"/>
    <property type="match status" value="1"/>
</dbReference>
<reference evidence="9" key="1">
    <citation type="submission" date="2025-08" db="UniProtKB">
        <authorList>
            <consortium name="Ensembl"/>
        </authorList>
    </citation>
    <scope>IDENTIFICATION</scope>
</reference>
<evidence type="ECO:0000313" key="10">
    <source>
        <dbReference type="Proteomes" id="UP000694546"/>
    </source>
</evidence>
<reference evidence="9" key="2">
    <citation type="submission" date="2025-09" db="UniProtKB">
        <authorList>
            <consortium name="Ensembl"/>
        </authorList>
    </citation>
    <scope>IDENTIFICATION</scope>
</reference>
<dbReference type="GO" id="GO:0001947">
    <property type="term" value="P:heart looping"/>
    <property type="evidence" value="ECO:0007669"/>
    <property type="project" value="Ensembl"/>
</dbReference>
<dbReference type="GO" id="GO:0042391">
    <property type="term" value="P:regulation of membrane potential"/>
    <property type="evidence" value="ECO:0007669"/>
    <property type="project" value="TreeGrafter"/>
</dbReference>
<name>A0A8C4Z1E0_GADMO</name>
<keyword evidence="3 7" id="KW-0812">Transmembrane</keyword>
<evidence type="ECO:0000256" key="5">
    <source>
        <dbReference type="ARBA" id="ARBA00023136"/>
    </source>
</evidence>
<keyword evidence="10" id="KW-1185">Reference proteome</keyword>
<evidence type="ECO:0000256" key="4">
    <source>
        <dbReference type="ARBA" id="ARBA00022989"/>
    </source>
</evidence>
<dbReference type="InterPro" id="IPR018490">
    <property type="entry name" value="cNMP-bd_dom_sf"/>
</dbReference>
<dbReference type="GeneTree" id="ENSGT00390000002563"/>
<proteinExistence type="inferred from homology"/>
<dbReference type="OMA" id="TAETECC"/>
<dbReference type="GO" id="GO:0007519">
    <property type="term" value="P:skeletal muscle tissue development"/>
    <property type="evidence" value="ECO:0007669"/>
    <property type="project" value="TreeGrafter"/>
</dbReference>
<evidence type="ECO:0000259" key="8">
    <source>
        <dbReference type="Pfam" id="PF04831"/>
    </source>
</evidence>
<feature type="compositionally biased region" description="Gly residues" evidence="6">
    <location>
        <begin position="287"/>
        <end position="299"/>
    </location>
</feature>